<dbReference type="GO" id="GO:0005524">
    <property type="term" value="F:ATP binding"/>
    <property type="evidence" value="ECO:0007669"/>
    <property type="project" value="UniProtKB-KW"/>
</dbReference>
<name>A0A9J6QLT5_9FIRM</name>
<dbReference type="EMBL" id="JAOSHN010000002">
    <property type="protein sequence ID" value="MCU7378129.1"/>
    <property type="molecule type" value="Genomic_DNA"/>
</dbReference>
<evidence type="ECO:0000313" key="1">
    <source>
        <dbReference type="EMBL" id="MCU7378129.1"/>
    </source>
</evidence>
<proteinExistence type="predicted"/>
<evidence type="ECO:0000313" key="2">
    <source>
        <dbReference type="Proteomes" id="UP001065549"/>
    </source>
</evidence>
<keyword evidence="1" id="KW-0547">Nucleotide-binding</keyword>
<dbReference type="AlphaFoldDB" id="A0A9J6QLT5"/>
<comment type="caution">
    <text evidence="1">The sequence shown here is derived from an EMBL/GenBank/DDBJ whole genome shotgun (WGS) entry which is preliminary data.</text>
</comment>
<keyword evidence="2" id="KW-1185">Reference proteome</keyword>
<reference evidence="1" key="1">
    <citation type="submission" date="2022-09" db="EMBL/GenBank/DDBJ databases">
        <title>Culturomic study of gut microbiota in children with autism spectrum disorder.</title>
        <authorList>
            <person name="Efimov B.A."/>
            <person name="Chaplin A.V."/>
            <person name="Sokolova S.R."/>
            <person name="Pikina A.P."/>
            <person name="Korzhanova M."/>
            <person name="Belova V."/>
            <person name="Korostin D."/>
        </authorList>
    </citation>
    <scope>NUCLEOTIDE SEQUENCE</scope>
    <source>
        <strain evidence="1">ASD5510</strain>
    </source>
</reference>
<dbReference type="Proteomes" id="UP001065549">
    <property type="component" value="Unassembled WGS sequence"/>
</dbReference>
<sequence>MSFKDMLAEDRTKVFVDPDIFGETHLVNGKEIVIVIDNDELKERQGSQDLAVEESTTLFYCKKEDLPVVYPGQTIKYDRRICMVDDVKDDMGMLTVALHENIGR</sequence>
<keyword evidence="1" id="KW-0067">ATP-binding</keyword>
<dbReference type="RefSeq" id="WP_269478442.1">
    <property type="nucleotide sequence ID" value="NZ_JAOSHN010000002.1"/>
</dbReference>
<organism evidence="1 2">
    <name type="scientific">Hominibacterium faecale</name>
    <dbReference type="NCBI Taxonomy" id="2839743"/>
    <lineage>
        <taxon>Bacteria</taxon>
        <taxon>Bacillati</taxon>
        <taxon>Bacillota</taxon>
        <taxon>Clostridia</taxon>
        <taxon>Peptostreptococcales</taxon>
        <taxon>Anaerovoracaceae</taxon>
        <taxon>Hominibacterium</taxon>
    </lineage>
</organism>
<accession>A0A9J6QLT5</accession>
<gene>
    <name evidence="1" type="ORF">OBO34_07150</name>
</gene>
<protein>
    <submittedName>
        <fullName evidence="1">Sugar ABC transporter ATP-binding protein</fullName>
    </submittedName>
</protein>